<protein>
    <recommendedName>
        <fullName evidence="5">Transmembrane protein</fullName>
    </recommendedName>
</protein>
<evidence type="ECO:0000313" key="4">
    <source>
        <dbReference type="Proteomes" id="UP001175271"/>
    </source>
</evidence>
<dbReference type="AlphaFoldDB" id="A0AA39LVC4"/>
<dbReference type="EMBL" id="JAUCMV010000003">
    <property type="protein sequence ID" value="KAK0410690.1"/>
    <property type="molecule type" value="Genomic_DNA"/>
</dbReference>
<feature type="region of interest" description="Disordered" evidence="1">
    <location>
        <begin position="1"/>
        <end position="31"/>
    </location>
</feature>
<evidence type="ECO:0000256" key="2">
    <source>
        <dbReference type="SAM" id="Phobius"/>
    </source>
</evidence>
<accession>A0AA39LVC4</accession>
<sequence length="76" mass="8616">MADTKSPDVKPPQQDKPCDKPPQNDEPCDKPAEKGLQKLKWQYLALISAGLYGVASLYFFWVLYFVYKGCSGLCRE</sequence>
<organism evidence="3 4">
    <name type="scientific">Steinernema hermaphroditum</name>
    <dbReference type="NCBI Taxonomy" id="289476"/>
    <lineage>
        <taxon>Eukaryota</taxon>
        <taxon>Metazoa</taxon>
        <taxon>Ecdysozoa</taxon>
        <taxon>Nematoda</taxon>
        <taxon>Chromadorea</taxon>
        <taxon>Rhabditida</taxon>
        <taxon>Tylenchina</taxon>
        <taxon>Panagrolaimomorpha</taxon>
        <taxon>Strongyloidoidea</taxon>
        <taxon>Steinernematidae</taxon>
        <taxon>Steinernema</taxon>
    </lineage>
</organism>
<comment type="caution">
    <text evidence="3">The sequence shown here is derived from an EMBL/GenBank/DDBJ whole genome shotgun (WGS) entry which is preliminary data.</text>
</comment>
<feature type="transmembrane region" description="Helical" evidence="2">
    <location>
        <begin position="43"/>
        <end position="67"/>
    </location>
</feature>
<evidence type="ECO:0000256" key="1">
    <source>
        <dbReference type="SAM" id="MobiDB-lite"/>
    </source>
</evidence>
<feature type="compositionally biased region" description="Basic and acidic residues" evidence="1">
    <location>
        <begin position="16"/>
        <end position="31"/>
    </location>
</feature>
<evidence type="ECO:0000313" key="3">
    <source>
        <dbReference type="EMBL" id="KAK0410690.1"/>
    </source>
</evidence>
<keyword evidence="4" id="KW-1185">Reference proteome</keyword>
<keyword evidence="2" id="KW-0472">Membrane</keyword>
<name>A0AA39LVC4_9BILA</name>
<dbReference type="Proteomes" id="UP001175271">
    <property type="component" value="Unassembled WGS sequence"/>
</dbReference>
<keyword evidence="2" id="KW-1133">Transmembrane helix</keyword>
<reference evidence="3" key="1">
    <citation type="submission" date="2023-06" db="EMBL/GenBank/DDBJ databases">
        <title>Genomic analysis of the entomopathogenic nematode Steinernema hermaphroditum.</title>
        <authorList>
            <person name="Schwarz E.M."/>
            <person name="Heppert J.K."/>
            <person name="Baniya A."/>
            <person name="Schwartz H.T."/>
            <person name="Tan C.-H."/>
            <person name="Antoshechkin I."/>
            <person name="Sternberg P.W."/>
            <person name="Goodrich-Blair H."/>
            <person name="Dillman A.R."/>
        </authorList>
    </citation>
    <scope>NUCLEOTIDE SEQUENCE</scope>
    <source>
        <strain evidence="3">PS9179</strain>
        <tissue evidence="3">Whole animal</tissue>
    </source>
</reference>
<proteinExistence type="predicted"/>
<keyword evidence="2" id="KW-0812">Transmembrane</keyword>
<evidence type="ECO:0008006" key="5">
    <source>
        <dbReference type="Google" id="ProtNLM"/>
    </source>
</evidence>
<gene>
    <name evidence="3" type="ORF">QR680_005276</name>
</gene>